<dbReference type="EMBL" id="JAIZAY010000013">
    <property type="protein sequence ID" value="KAJ8030893.1"/>
    <property type="molecule type" value="Genomic_DNA"/>
</dbReference>
<dbReference type="SUPFAM" id="SSF51735">
    <property type="entry name" value="NAD(P)-binding Rossmann-fold domains"/>
    <property type="match status" value="1"/>
</dbReference>
<evidence type="ECO:0000256" key="3">
    <source>
        <dbReference type="ARBA" id="ARBA00023002"/>
    </source>
</evidence>
<dbReference type="EC" id="1.3.1.48" evidence="2"/>
<dbReference type="InterPro" id="IPR051397">
    <property type="entry name" value="Zn-ADH-like_protein"/>
</dbReference>
<comment type="similarity">
    <text evidence="1">Belongs to the zinc-containing alcohol dehydrogenase family. Quinone oxidoreductase subfamily.</text>
</comment>
<evidence type="ECO:0000256" key="2">
    <source>
        <dbReference type="ARBA" id="ARBA00011981"/>
    </source>
</evidence>
<name>A0A9Q1BQK4_HOLLE</name>
<dbReference type="GO" id="GO:0047522">
    <property type="term" value="F:15-oxoprostaglandin 13-reductase [NAD(P)+] activity"/>
    <property type="evidence" value="ECO:0007669"/>
    <property type="project" value="UniProtKB-EC"/>
</dbReference>
<dbReference type="GO" id="GO:0005739">
    <property type="term" value="C:mitochondrion"/>
    <property type="evidence" value="ECO:0007669"/>
    <property type="project" value="TreeGrafter"/>
</dbReference>
<keyword evidence="6" id="KW-1185">Reference proteome</keyword>
<dbReference type="Gene3D" id="3.90.180.10">
    <property type="entry name" value="Medium-chain alcohol dehydrogenases, catalytic domain"/>
    <property type="match status" value="1"/>
</dbReference>
<dbReference type="PANTHER" id="PTHR43677">
    <property type="entry name" value="SHORT-CHAIN DEHYDROGENASE/REDUCTASE"/>
    <property type="match status" value="1"/>
</dbReference>
<dbReference type="Gene3D" id="3.40.50.720">
    <property type="entry name" value="NAD(P)-binding Rossmann-like Domain"/>
    <property type="match status" value="1"/>
</dbReference>
<dbReference type="FunFam" id="3.40.50.720:FF:000121">
    <property type="entry name" value="Prostaglandin reductase 2"/>
    <property type="match status" value="1"/>
</dbReference>
<dbReference type="InterPro" id="IPR036291">
    <property type="entry name" value="NAD(P)-bd_dom_sf"/>
</dbReference>
<reference evidence="5" key="1">
    <citation type="submission" date="2021-10" db="EMBL/GenBank/DDBJ databases">
        <title>Tropical sea cucumber genome reveals ecological adaptation and Cuvierian tubules defense mechanism.</title>
        <authorList>
            <person name="Chen T."/>
        </authorList>
    </citation>
    <scope>NUCLEOTIDE SEQUENCE</scope>
    <source>
        <strain evidence="5">Nanhai2018</strain>
        <tissue evidence="5">Muscle</tissue>
    </source>
</reference>
<evidence type="ECO:0000259" key="4">
    <source>
        <dbReference type="SMART" id="SM00829"/>
    </source>
</evidence>
<dbReference type="Proteomes" id="UP001152320">
    <property type="component" value="Chromosome 13"/>
</dbReference>
<feature type="domain" description="Enoyl reductase (ER)" evidence="4">
    <location>
        <begin position="7"/>
        <end position="248"/>
    </location>
</feature>
<dbReference type="Pfam" id="PF00107">
    <property type="entry name" value="ADH_zinc_N"/>
    <property type="match status" value="1"/>
</dbReference>
<dbReference type="SMART" id="SM00829">
    <property type="entry name" value="PKS_ER"/>
    <property type="match status" value="1"/>
</dbReference>
<dbReference type="InterPro" id="IPR013154">
    <property type="entry name" value="ADH-like_N"/>
</dbReference>
<dbReference type="InterPro" id="IPR020843">
    <property type="entry name" value="ER"/>
</dbReference>
<sequence>MDGTRTGTMSSIRKMATLPSSFRKLVVTNFSNNFRQATEIQTSLGEVVAVGSNVKHLSVGQPVACMNMGSYSEYQVIPSKSAIPLPDLKPEYIALMASGITADLAFTECGPLKEGQKVLVTAAAGGTGQFAVQLAKLAGCHTIGTCSTDQKAAFLKNIGCDRPINYNKEDLKTVLRTEYKDGVDVIYESVGGDVFDICFNALARHGRLLVIGAISSYNFDAKPHSSSVLPRLPLSYMYSGKNEGKIYVQL</sequence>
<dbReference type="SUPFAM" id="SSF50129">
    <property type="entry name" value="GroES-like"/>
    <property type="match status" value="1"/>
</dbReference>
<dbReference type="AlphaFoldDB" id="A0A9Q1BQK4"/>
<evidence type="ECO:0000313" key="5">
    <source>
        <dbReference type="EMBL" id="KAJ8030893.1"/>
    </source>
</evidence>
<keyword evidence="3" id="KW-0560">Oxidoreductase</keyword>
<gene>
    <name evidence="5" type="ORF">HOLleu_27435</name>
</gene>
<comment type="caution">
    <text evidence="5">The sequence shown here is derived from an EMBL/GenBank/DDBJ whole genome shotgun (WGS) entry which is preliminary data.</text>
</comment>
<organism evidence="5 6">
    <name type="scientific">Holothuria leucospilota</name>
    <name type="common">Black long sea cucumber</name>
    <name type="synonym">Mertensiothuria leucospilota</name>
    <dbReference type="NCBI Taxonomy" id="206669"/>
    <lineage>
        <taxon>Eukaryota</taxon>
        <taxon>Metazoa</taxon>
        <taxon>Echinodermata</taxon>
        <taxon>Eleutherozoa</taxon>
        <taxon>Echinozoa</taxon>
        <taxon>Holothuroidea</taxon>
        <taxon>Aspidochirotacea</taxon>
        <taxon>Aspidochirotida</taxon>
        <taxon>Holothuriidae</taxon>
        <taxon>Holothuria</taxon>
    </lineage>
</organism>
<accession>A0A9Q1BQK4</accession>
<dbReference type="OrthoDB" id="9992527at2759"/>
<dbReference type="InterPro" id="IPR011032">
    <property type="entry name" value="GroES-like_sf"/>
</dbReference>
<proteinExistence type="inferred from homology"/>
<dbReference type="InterPro" id="IPR013149">
    <property type="entry name" value="ADH-like_C"/>
</dbReference>
<dbReference type="PROSITE" id="PS01162">
    <property type="entry name" value="QOR_ZETA_CRYSTAL"/>
    <property type="match status" value="1"/>
</dbReference>
<protein>
    <recommendedName>
        <fullName evidence="2">15-oxoprostaglandin 13-reductase</fullName>
        <ecNumber evidence="2">1.3.1.48</ecNumber>
    </recommendedName>
</protein>
<dbReference type="PANTHER" id="PTHR43677:SF3">
    <property type="entry name" value="PROSTAGLANDIN REDUCTASE 3"/>
    <property type="match status" value="1"/>
</dbReference>
<dbReference type="Pfam" id="PF08240">
    <property type="entry name" value="ADH_N"/>
    <property type="match status" value="1"/>
</dbReference>
<evidence type="ECO:0000256" key="1">
    <source>
        <dbReference type="ARBA" id="ARBA00010371"/>
    </source>
</evidence>
<evidence type="ECO:0000313" key="6">
    <source>
        <dbReference type="Proteomes" id="UP001152320"/>
    </source>
</evidence>
<dbReference type="GO" id="GO:0008270">
    <property type="term" value="F:zinc ion binding"/>
    <property type="evidence" value="ECO:0007669"/>
    <property type="project" value="InterPro"/>
</dbReference>
<dbReference type="InterPro" id="IPR002364">
    <property type="entry name" value="Quin_OxRdtase/zeta-crystal_CS"/>
</dbReference>